<dbReference type="InterPro" id="IPR002826">
    <property type="entry name" value="MptE-like"/>
</dbReference>
<accession>A0ABS4RGF1</accession>
<dbReference type="Pfam" id="PF01973">
    <property type="entry name" value="MptE-like"/>
    <property type="match status" value="1"/>
</dbReference>
<dbReference type="PANTHER" id="PTHR41786">
    <property type="entry name" value="MOTILITY ACCESSORY FACTOR MAF"/>
    <property type="match status" value="1"/>
</dbReference>
<dbReference type="EMBL" id="JAGIKZ010000014">
    <property type="protein sequence ID" value="MBP2241985.1"/>
    <property type="molecule type" value="Genomic_DNA"/>
</dbReference>
<feature type="domain" description="6-hydroxymethylpterin diphosphokinase MptE-like" evidence="2">
    <location>
        <begin position="178"/>
        <end position="343"/>
    </location>
</feature>
<keyword evidence="4" id="KW-1185">Reference proteome</keyword>
<sequence>MTYQIYKEQADSGQPIYIYENNEIKVPLNSRYSPEKEAQRFLKKICNIKRHFVILIGFGNGSLLNCLVESNVLEQNVHYFFIEPFSEIELSSKHCSLIKEHNKLSFVKFADFSAMTVAKYLSKFSSVPVSIHVHPNYLKANQSMIKDCLKVIQEGIETKQIFNNTEMQFALDWIIEPLKNTEHIPNSINLKKLKGKFQGERAILIAAGPSLQDDIDFLKKNQNSFHLFSVGSALRALLTNGINPDYTLSIDASDRNFETHFKGLNYNGTLVYETMSNSKIQDGHSGSLIVSKSSADHVTSQFFNDLFTFSQSSPSVAVYALQVIVYLGFSEIYLVGQDLALVNGNYYSEGIKHHEGMTDLKNELWVKNNEGDLVGTTRSLKIFLDTFEALIKTLPESITIYNLSRYGAKIEGTTYISSNMIEPSHKKTNMFDKNTVHPSSSLTVTDFLEKLDLLRKEVNEASRKLNRYISVGLVSSVDMKKVVKGFHKVTKHKILEEVILSRLTFMFDNIINKFVYFDEKAKYISDDLLLLVNELNHFYELIEKYINSLLVDERITKYK</sequence>
<reference evidence="3 4" key="1">
    <citation type="submission" date="2021-03" db="EMBL/GenBank/DDBJ databases">
        <title>Genomic Encyclopedia of Type Strains, Phase IV (KMG-IV): sequencing the most valuable type-strain genomes for metagenomic binning, comparative biology and taxonomic classification.</title>
        <authorList>
            <person name="Goeker M."/>
        </authorList>
    </citation>
    <scope>NUCLEOTIDE SEQUENCE [LARGE SCALE GENOMIC DNA]</scope>
    <source>
        <strain evidence="3 4">DSM 26675</strain>
    </source>
</reference>
<gene>
    <name evidence="3" type="ORF">J2Z40_002558</name>
</gene>
<organism evidence="3 4">
    <name type="scientific">Cytobacillus eiseniae</name>
    <dbReference type="NCBI Taxonomy" id="762947"/>
    <lineage>
        <taxon>Bacteria</taxon>
        <taxon>Bacillati</taxon>
        <taxon>Bacillota</taxon>
        <taxon>Bacilli</taxon>
        <taxon>Bacillales</taxon>
        <taxon>Bacillaceae</taxon>
        <taxon>Cytobacillus</taxon>
    </lineage>
</organism>
<evidence type="ECO:0000313" key="4">
    <source>
        <dbReference type="Proteomes" id="UP001519293"/>
    </source>
</evidence>
<dbReference type="PANTHER" id="PTHR41786:SF1">
    <property type="entry name" value="6-HYDROXYMETHYLPTERIN DIPHOSPHOKINASE MPTE-LIKE DOMAIN-CONTAINING PROTEIN"/>
    <property type="match status" value="1"/>
</dbReference>
<dbReference type="Proteomes" id="UP001519293">
    <property type="component" value="Unassembled WGS sequence"/>
</dbReference>
<keyword evidence="1" id="KW-0175">Coiled coil</keyword>
<name>A0ABS4RGF1_9BACI</name>
<dbReference type="RefSeq" id="WP_066397821.1">
    <property type="nucleotide sequence ID" value="NZ_JAGIKZ010000014.1"/>
</dbReference>
<feature type="coiled-coil region" evidence="1">
    <location>
        <begin position="444"/>
        <end position="471"/>
    </location>
</feature>
<dbReference type="Gene3D" id="3.90.1480.10">
    <property type="entry name" value="Alpha-2,3-sialyltransferase"/>
    <property type="match status" value="1"/>
</dbReference>
<evidence type="ECO:0000259" key="2">
    <source>
        <dbReference type="Pfam" id="PF01973"/>
    </source>
</evidence>
<proteinExistence type="predicted"/>
<comment type="caution">
    <text evidence="3">The sequence shown here is derived from an EMBL/GenBank/DDBJ whole genome shotgun (WGS) entry which is preliminary data.</text>
</comment>
<evidence type="ECO:0000256" key="1">
    <source>
        <dbReference type="SAM" id="Coils"/>
    </source>
</evidence>
<evidence type="ECO:0000313" key="3">
    <source>
        <dbReference type="EMBL" id="MBP2241985.1"/>
    </source>
</evidence>
<protein>
    <recommendedName>
        <fullName evidence="2">6-hydroxymethylpterin diphosphokinase MptE-like domain-containing protein</fullName>
    </recommendedName>
</protein>